<protein>
    <submittedName>
        <fullName evidence="2">Uncharacterized protein</fullName>
    </submittedName>
</protein>
<dbReference type="AlphaFoldDB" id="A0A1A8YTW6"/>
<gene>
    <name evidence="2" type="ORF">POVWA1_024530</name>
</gene>
<keyword evidence="3" id="KW-1185">Reference proteome</keyword>
<name>A0A1A8YTW6_PLAOA</name>
<feature type="compositionally biased region" description="Basic and acidic residues" evidence="1">
    <location>
        <begin position="214"/>
        <end position="224"/>
    </location>
</feature>
<accession>A0A1A8YTW6</accession>
<feature type="region of interest" description="Disordered" evidence="1">
    <location>
        <begin position="205"/>
        <end position="224"/>
    </location>
</feature>
<dbReference type="EMBL" id="FLRD01000074">
    <property type="protein sequence ID" value="SBT34874.1"/>
    <property type="molecule type" value="Genomic_DNA"/>
</dbReference>
<evidence type="ECO:0000313" key="3">
    <source>
        <dbReference type="Proteomes" id="UP000078555"/>
    </source>
</evidence>
<evidence type="ECO:0000256" key="1">
    <source>
        <dbReference type="SAM" id="MobiDB-lite"/>
    </source>
</evidence>
<evidence type="ECO:0000313" key="2">
    <source>
        <dbReference type="EMBL" id="SBT34874.1"/>
    </source>
</evidence>
<sequence length="224" mass="26275">MGNHEISPAPFVYTSQMKVTSRDISRYFCRKCNHYILYNEACELIYNKVYPQYAKTYYNKDALKKQEGSKPSSDVGEEKSLKARDNLFRQIYANGMCGVNKQKNDFAKKDNLYNMLHLLNRGDIKCSKCGQLNMWGKQNEKMPNWQCEILASADTKTWKAFFGDKPYKKKKKKKKKNSCTGEHVNVCTRRYIHCAEVDKYPRKDTASRRNIRKRCQEGNKSRTL</sequence>
<proteinExistence type="predicted"/>
<organism evidence="2 3">
    <name type="scientific">Plasmodium ovale wallikeri</name>
    <dbReference type="NCBI Taxonomy" id="864142"/>
    <lineage>
        <taxon>Eukaryota</taxon>
        <taxon>Sar</taxon>
        <taxon>Alveolata</taxon>
        <taxon>Apicomplexa</taxon>
        <taxon>Aconoidasida</taxon>
        <taxon>Haemosporida</taxon>
        <taxon>Plasmodiidae</taxon>
        <taxon>Plasmodium</taxon>
        <taxon>Plasmodium (Plasmodium)</taxon>
    </lineage>
</organism>
<dbReference type="Proteomes" id="UP000078555">
    <property type="component" value="Unassembled WGS sequence"/>
</dbReference>
<reference evidence="3" key="1">
    <citation type="submission" date="2016-05" db="EMBL/GenBank/DDBJ databases">
        <authorList>
            <person name="Naeem Raeece"/>
        </authorList>
    </citation>
    <scope>NUCLEOTIDE SEQUENCE [LARGE SCALE GENOMIC DNA]</scope>
</reference>